<dbReference type="RefSeq" id="WP_378580342.1">
    <property type="nucleotide sequence ID" value="NZ_JBHSFQ010000052.1"/>
</dbReference>
<evidence type="ECO:0000313" key="5">
    <source>
        <dbReference type="EMBL" id="MFC4565920.1"/>
    </source>
</evidence>
<feature type="region of interest" description="Disordered" evidence="3">
    <location>
        <begin position="1"/>
        <end position="42"/>
    </location>
</feature>
<feature type="domain" description="AttH" evidence="4">
    <location>
        <begin position="173"/>
        <end position="246"/>
    </location>
</feature>
<reference evidence="6" key="1">
    <citation type="journal article" date="2019" name="Int. J. Syst. Evol. Microbiol.">
        <title>The Global Catalogue of Microorganisms (GCM) 10K type strain sequencing project: providing services to taxonomists for standard genome sequencing and annotation.</title>
        <authorList>
            <consortium name="The Broad Institute Genomics Platform"/>
            <consortium name="The Broad Institute Genome Sequencing Center for Infectious Disease"/>
            <person name="Wu L."/>
            <person name="Ma J."/>
        </authorList>
    </citation>
    <scope>NUCLEOTIDE SEQUENCE [LARGE SCALE GENOMIC DNA]</scope>
    <source>
        <strain evidence="6">XZYJ18</strain>
    </source>
</reference>
<dbReference type="EMBL" id="JBHSFQ010000052">
    <property type="protein sequence ID" value="MFC4565920.1"/>
    <property type="molecule type" value="Genomic_DNA"/>
</dbReference>
<comment type="caution">
    <text evidence="5">The sequence shown here is derived from an EMBL/GenBank/DDBJ whole genome shotgun (WGS) entry which is preliminary data.</text>
</comment>
<dbReference type="Gene3D" id="1.10.600.10">
    <property type="entry name" value="Farnesyl Diphosphate Synthase"/>
    <property type="match status" value="1"/>
</dbReference>
<dbReference type="InterPro" id="IPR008949">
    <property type="entry name" value="Isoprenoid_synthase_dom_sf"/>
</dbReference>
<dbReference type="PROSITE" id="PS00723">
    <property type="entry name" value="POLYPRENYL_SYNTHASE_1"/>
    <property type="match status" value="1"/>
</dbReference>
<dbReference type="InterPro" id="IPR010791">
    <property type="entry name" value="AttH_dom"/>
</dbReference>
<sequence length="766" mass="83939">MDVRQPDLAGTPADGTDAPWRDDWPPRGVDPDRDAHDPPHPASGAEWWWFTTRLWDGGREHGLVFQFLRHSTPTASGDRLASHAVIWSLGDRDSGSHQGESWVDQGVLDLVREMAAFDDVMDPRVGRAVVDSLAGGRCPTTDRLFPRPARWTPGMLDLDFGGVARLHRDERGDLIAEAEGEHTGFRLRLSALKQAIPQWNRTRAGRTRAGAMYTYCVPRLAAQGTLLQDGRRTPVSGEGWYEHAFGDSWYDPKGQGAADLVWMWAGLSLDNGWELAAFREGEHHTAHATTDWKPGTAVLCSPQGERIEAPATLRHSRPWISLATLNTYPMACEIEVPHVDLRVEVRTWFPQQEHRSVIFHSGMLEAQADAQGTMGGRPVRGRGLWEIFPSNRIGDFERYITRVRDATLHEIDRLYPEQADPATVSGLAAAGDAPGRVDGVVDRELHAALVAPVRHAVRGLGKSWRSYVITAAIEMFGADSDPYRPLMGAVEIFHSGNLIIDDVEDRSALRRGRPAAHLVFGEDTAVNSGTAAYFVLDRVLRDVLPDDDRLRRRVYERYLEVLRAGHAGQAIDLAGHRAAMDAAVETGEAEKVLRRIRAAHRLKSAVPVRGLAEIGALIAGATDAQVRAAGDYFEAVGLAYQISDDVMDLRGLTAPAPDGEHTATKHRAEDLSAGKVTMPLAHAVALLPAGRMRDLWHAVRDGGADPATVAGAAAALEECGAVTACTQEAQVMVEQAWKPLQDLAPCTWASMMMRALGAYAARRERE</sequence>
<proteinExistence type="predicted"/>
<evidence type="ECO:0000313" key="6">
    <source>
        <dbReference type="Proteomes" id="UP001595923"/>
    </source>
</evidence>
<gene>
    <name evidence="5" type="ORF">ACFO4E_29045</name>
</gene>
<dbReference type="Pfam" id="PF07143">
    <property type="entry name" value="CrtC"/>
    <property type="match status" value="1"/>
</dbReference>
<dbReference type="SUPFAM" id="SSF159245">
    <property type="entry name" value="AttH-like"/>
    <property type="match status" value="1"/>
</dbReference>
<dbReference type="InterPro" id="IPR000092">
    <property type="entry name" value="Polyprenyl_synt"/>
</dbReference>
<name>A0ABV9E6N9_9ACTN</name>
<evidence type="ECO:0000256" key="2">
    <source>
        <dbReference type="ARBA" id="ARBA00022842"/>
    </source>
</evidence>
<dbReference type="Gene3D" id="2.40.370.10">
    <property type="entry name" value="AttH-like domain"/>
    <property type="match status" value="2"/>
</dbReference>
<dbReference type="InterPro" id="IPR033749">
    <property type="entry name" value="Polyprenyl_synt_CS"/>
</dbReference>
<dbReference type="PANTHER" id="PTHR12001">
    <property type="entry name" value="GERANYLGERANYL PYROPHOSPHATE SYNTHASE"/>
    <property type="match status" value="1"/>
</dbReference>
<keyword evidence="6" id="KW-1185">Reference proteome</keyword>
<dbReference type="SUPFAM" id="SSF48576">
    <property type="entry name" value="Terpenoid synthases"/>
    <property type="match status" value="1"/>
</dbReference>
<evidence type="ECO:0000259" key="4">
    <source>
        <dbReference type="Pfam" id="PF07143"/>
    </source>
</evidence>
<dbReference type="Proteomes" id="UP001595923">
    <property type="component" value="Unassembled WGS sequence"/>
</dbReference>
<dbReference type="InterPro" id="IPR023374">
    <property type="entry name" value="AttH-like_dom_sf"/>
</dbReference>
<keyword evidence="1" id="KW-0479">Metal-binding</keyword>
<accession>A0ABV9E6N9</accession>
<dbReference type="Pfam" id="PF00348">
    <property type="entry name" value="polyprenyl_synt"/>
    <property type="match status" value="1"/>
</dbReference>
<organism evidence="5 6">
    <name type="scientific">Nocardiopsis mangrovi</name>
    <dbReference type="NCBI Taxonomy" id="1179818"/>
    <lineage>
        <taxon>Bacteria</taxon>
        <taxon>Bacillati</taxon>
        <taxon>Actinomycetota</taxon>
        <taxon>Actinomycetes</taxon>
        <taxon>Streptosporangiales</taxon>
        <taxon>Nocardiopsidaceae</taxon>
        <taxon>Nocardiopsis</taxon>
    </lineage>
</organism>
<evidence type="ECO:0000256" key="1">
    <source>
        <dbReference type="ARBA" id="ARBA00022723"/>
    </source>
</evidence>
<dbReference type="Pfam" id="PF17186">
    <property type="entry name" value="Lipocalin_9"/>
    <property type="match status" value="1"/>
</dbReference>
<evidence type="ECO:0000256" key="3">
    <source>
        <dbReference type="SAM" id="MobiDB-lite"/>
    </source>
</evidence>
<dbReference type="PANTHER" id="PTHR12001:SF44">
    <property type="entry name" value="GERANYLGERANYL PYROPHOSPHATE SYNTHASE"/>
    <property type="match status" value="1"/>
</dbReference>
<protein>
    <submittedName>
        <fullName evidence="5">Polyprenyl synthetase family protein</fullName>
    </submittedName>
</protein>
<dbReference type="PROSITE" id="PS00444">
    <property type="entry name" value="POLYPRENYL_SYNTHASE_2"/>
    <property type="match status" value="1"/>
</dbReference>
<keyword evidence="2" id="KW-0460">Magnesium</keyword>
<feature type="compositionally biased region" description="Basic and acidic residues" evidence="3">
    <location>
        <begin position="19"/>
        <end position="39"/>
    </location>
</feature>